<name>A0A2Z4Y2S7_SUMC1</name>
<proteinExistence type="inferred from homology"/>
<protein>
    <recommendedName>
        <fullName evidence="13 14">Chaperone protein DnaJ</fullName>
    </recommendedName>
</protein>
<evidence type="ECO:0000256" key="2">
    <source>
        <dbReference type="ARBA" id="ARBA00011738"/>
    </source>
</evidence>
<dbReference type="InterPro" id="IPR008971">
    <property type="entry name" value="HSP40/DnaJ_pept-bd"/>
</dbReference>
<dbReference type="CDD" id="cd06257">
    <property type="entry name" value="DnaJ"/>
    <property type="match status" value="1"/>
</dbReference>
<comment type="cofactor">
    <cofactor evidence="14">
        <name>Zn(2+)</name>
        <dbReference type="ChEBI" id="CHEBI:29105"/>
    </cofactor>
    <text evidence="14">Binds 2 Zn(2+) ions per monomer.</text>
</comment>
<dbReference type="CDD" id="cd10747">
    <property type="entry name" value="DnaJ_C"/>
    <property type="match status" value="1"/>
</dbReference>
<dbReference type="InterPro" id="IPR012724">
    <property type="entry name" value="DnaJ"/>
</dbReference>
<feature type="binding site" evidence="14">
    <location>
        <position position="212"/>
    </location>
    <ligand>
        <name>Zn(2+)</name>
        <dbReference type="ChEBI" id="CHEBI:29105"/>
        <label>2</label>
    </ligand>
</feature>
<dbReference type="SMART" id="SM00271">
    <property type="entry name" value="DnaJ"/>
    <property type="match status" value="1"/>
</dbReference>
<comment type="function">
    <text evidence="11 14">Participates actively in the response to hyperosmotic and heat shock by preventing the aggregation of stress-denatured proteins and by disaggregating proteins, also in an autonomous, DnaK-independent fashion. Unfolded proteins bind initially to DnaJ; upon interaction with the DnaJ-bound protein, DnaK hydrolyzes its bound ATP, resulting in the formation of a stable complex. GrpE releases ADP from DnaK; ATP binding to DnaK triggers the release of the substrate protein, thus completing the reaction cycle. Several rounds of ATP-dependent interactions between DnaJ, DnaK and GrpE are required for fully efficient folding. Also involved, together with DnaK and GrpE, in the DNA replication of plasmids through activation of initiation proteins.</text>
</comment>
<dbReference type="GO" id="GO:0051082">
    <property type="term" value="F:unfolded protein binding"/>
    <property type="evidence" value="ECO:0007669"/>
    <property type="project" value="UniProtKB-UniRule"/>
</dbReference>
<dbReference type="SUPFAM" id="SSF49493">
    <property type="entry name" value="HSP40/DnaJ peptide-binding domain"/>
    <property type="match status" value="2"/>
</dbReference>
<dbReference type="Gene3D" id="2.10.230.10">
    <property type="entry name" value="Heat shock protein DnaJ, cysteine-rich domain"/>
    <property type="match status" value="1"/>
</dbReference>
<sequence>MKENYYKVLGVPENATQEEIKKAYRKLALKYHPDRNRGNKEAEEKFKEITEAYEVLSDPQKRAQYDAMRRGAFSGAFGGARSGAGTGPFEFTTGGAQFSFSDLGGFADIFEHLFRNQQRSRASASPFSSFGFEDEEMEGGNDVEAELTVPFETAVRGGKQTITINKSEVCPNCHGNGAQPGSRVGTCAQCGGRGTISISQGTFGVTRLCPGCGGRGTVITSPCVVCRGTGFAVRPKTITLKVPAGVQDGQTIRLRGEGQPGVNGGPPGDLLLRVHVQPHPVFRREGDNIVVEREIDLATAVLGGEITVPTLDGDVKLKIPAGTQSGTIFRLRGKGVHRRGGPQGDQHVVVKVQTPKNLTPKQREAFRAFAREMGWKV</sequence>
<feature type="repeat" description="CXXCXGXG motif" evidence="14">
    <location>
        <begin position="170"/>
        <end position="177"/>
    </location>
</feature>
<feature type="binding site" evidence="14">
    <location>
        <position position="170"/>
    </location>
    <ligand>
        <name>Zn(2+)</name>
        <dbReference type="ChEBI" id="CHEBI:29105"/>
        <label>1</label>
    </ligand>
</feature>
<keyword evidence="9 14" id="KW-0346">Stress response</keyword>
<dbReference type="KEGG" id="schv:BRCON_0492"/>
<dbReference type="GO" id="GO:0042026">
    <property type="term" value="P:protein refolding"/>
    <property type="evidence" value="ECO:0007669"/>
    <property type="project" value="TreeGrafter"/>
</dbReference>
<evidence type="ECO:0000256" key="12">
    <source>
        <dbReference type="ARBA" id="ARBA00061004"/>
    </source>
</evidence>
<dbReference type="FunFam" id="2.60.260.20:FF:000004">
    <property type="entry name" value="Molecular chaperone DnaJ"/>
    <property type="match status" value="1"/>
</dbReference>
<dbReference type="PROSITE" id="PS00636">
    <property type="entry name" value="DNAJ_1"/>
    <property type="match status" value="1"/>
</dbReference>
<dbReference type="NCBIfam" id="TIGR02349">
    <property type="entry name" value="DnaJ_bact"/>
    <property type="match status" value="1"/>
</dbReference>
<evidence type="ECO:0000313" key="19">
    <source>
        <dbReference type="Proteomes" id="UP000262583"/>
    </source>
</evidence>
<dbReference type="SUPFAM" id="SSF57938">
    <property type="entry name" value="DnaJ/Hsp40 cysteine-rich domain"/>
    <property type="match status" value="1"/>
</dbReference>
<dbReference type="PANTHER" id="PTHR43096">
    <property type="entry name" value="DNAJ HOMOLOG 1, MITOCHONDRIAL-RELATED"/>
    <property type="match status" value="1"/>
</dbReference>
<dbReference type="CDD" id="cd10719">
    <property type="entry name" value="DnaJ_zf"/>
    <property type="match status" value="1"/>
</dbReference>
<dbReference type="PANTHER" id="PTHR43096:SF48">
    <property type="entry name" value="CHAPERONE PROTEIN DNAJ"/>
    <property type="match status" value="1"/>
</dbReference>
<evidence type="ECO:0000256" key="6">
    <source>
        <dbReference type="ARBA" id="ARBA00022737"/>
    </source>
</evidence>
<dbReference type="PRINTS" id="PR00625">
    <property type="entry name" value="JDOMAIN"/>
</dbReference>
<evidence type="ECO:0000259" key="16">
    <source>
        <dbReference type="PROSITE" id="PS50076"/>
    </source>
</evidence>
<dbReference type="NCBIfam" id="NF008035">
    <property type="entry name" value="PRK10767.1"/>
    <property type="match status" value="1"/>
</dbReference>
<gene>
    <name evidence="14" type="primary">dnaJ</name>
    <name evidence="18" type="ORF">BRCON_0492</name>
</gene>
<feature type="binding site" evidence="14">
    <location>
        <position position="223"/>
    </location>
    <ligand>
        <name>Zn(2+)</name>
        <dbReference type="ChEBI" id="CHEBI:29105"/>
        <label>1</label>
    </ligand>
</feature>
<comment type="subcellular location">
    <subcellularLocation>
        <location evidence="1 14">Cytoplasm</location>
    </subcellularLocation>
</comment>
<dbReference type="GO" id="GO:0006260">
    <property type="term" value="P:DNA replication"/>
    <property type="evidence" value="ECO:0007669"/>
    <property type="project" value="UniProtKB-KW"/>
</dbReference>
<keyword evidence="3 14" id="KW-0963">Cytoplasm</keyword>
<accession>A0A2Z4Y2S7</accession>
<dbReference type="InterPro" id="IPR036869">
    <property type="entry name" value="J_dom_sf"/>
</dbReference>
<dbReference type="GO" id="GO:0005737">
    <property type="term" value="C:cytoplasm"/>
    <property type="evidence" value="ECO:0007669"/>
    <property type="project" value="UniProtKB-SubCell"/>
</dbReference>
<dbReference type="PROSITE" id="PS50076">
    <property type="entry name" value="DNAJ_2"/>
    <property type="match status" value="1"/>
</dbReference>
<evidence type="ECO:0000256" key="9">
    <source>
        <dbReference type="ARBA" id="ARBA00023016"/>
    </source>
</evidence>
<reference evidence="18 19" key="1">
    <citation type="submission" date="2018-05" db="EMBL/GenBank/DDBJ databases">
        <title>A metagenomic window into the 2 km-deep terrestrial subsurface aquifer revealed taxonomically and functionally diverse microbial community comprising novel uncultured bacterial lineages.</title>
        <authorList>
            <person name="Kadnikov V.V."/>
            <person name="Mardanov A.V."/>
            <person name="Beletsky A.V."/>
            <person name="Banks D."/>
            <person name="Pimenov N.V."/>
            <person name="Frank Y.A."/>
            <person name="Karnachuk O.V."/>
            <person name="Ravin N.V."/>
        </authorList>
    </citation>
    <scope>NUCLEOTIDE SEQUENCE [LARGE SCALE GENOMIC DNA]</scope>
    <source>
        <strain evidence="18">BY</strain>
    </source>
</reference>
<evidence type="ECO:0000256" key="3">
    <source>
        <dbReference type="ARBA" id="ARBA00022490"/>
    </source>
</evidence>
<feature type="zinc finger region" description="CR-type" evidence="15">
    <location>
        <begin position="157"/>
        <end position="235"/>
    </location>
</feature>
<dbReference type="GO" id="GO:0008270">
    <property type="term" value="F:zinc ion binding"/>
    <property type="evidence" value="ECO:0007669"/>
    <property type="project" value="UniProtKB-UniRule"/>
</dbReference>
<comment type="similarity">
    <text evidence="12 14">Belongs to the DnaJ family.</text>
</comment>
<evidence type="ECO:0000256" key="11">
    <source>
        <dbReference type="ARBA" id="ARBA00053423"/>
    </source>
</evidence>
<feature type="binding site" evidence="14">
    <location>
        <position position="209"/>
    </location>
    <ligand>
        <name>Zn(2+)</name>
        <dbReference type="ChEBI" id="CHEBI:29105"/>
        <label>2</label>
    </ligand>
</feature>
<evidence type="ECO:0000256" key="10">
    <source>
        <dbReference type="ARBA" id="ARBA00023186"/>
    </source>
</evidence>
<feature type="repeat" description="CXXCXGXG motif" evidence="14">
    <location>
        <begin position="209"/>
        <end position="216"/>
    </location>
</feature>
<dbReference type="GO" id="GO:0009408">
    <property type="term" value="P:response to heat"/>
    <property type="evidence" value="ECO:0007669"/>
    <property type="project" value="InterPro"/>
</dbReference>
<feature type="repeat" description="CXXCXGXG motif" evidence="14">
    <location>
        <begin position="223"/>
        <end position="230"/>
    </location>
</feature>
<dbReference type="Pfam" id="PF00684">
    <property type="entry name" value="DnaJ_CXXCXGXG"/>
    <property type="match status" value="1"/>
</dbReference>
<evidence type="ECO:0000313" key="18">
    <source>
        <dbReference type="EMBL" id="AXA35269.1"/>
    </source>
</evidence>
<keyword evidence="8 14" id="KW-0862">Zinc</keyword>
<keyword evidence="6 14" id="KW-0677">Repeat</keyword>
<keyword evidence="10 14" id="KW-0143">Chaperone</keyword>
<evidence type="ECO:0000259" key="17">
    <source>
        <dbReference type="PROSITE" id="PS51188"/>
    </source>
</evidence>
<feature type="binding site" evidence="14">
    <location>
        <position position="226"/>
    </location>
    <ligand>
        <name>Zn(2+)</name>
        <dbReference type="ChEBI" id="CHEBI:29105"/>
        <label>1</label>
    </ligand>
</feature>
<keyword evidence="7 14" id="KW-0863">Zinc-finger</keyword>
<feature type="binding site" evidence="14">
    <location>
        <position position="173"/>
    </location>
    <ligand>
        <name>Zn(2+)</name>
        <dbReference type="ChEBI" id="CHEBI:29105"/>
        <label>1</label>
    </ligand>
</feature>
<dbReference type="InterPro" id="IPR001623">
    <property type="entry name" value="DnaJ_domain"/>
</dbReference>
<keyword evidence="5 14" id="KW-0479">Metal-binding</keyword>
<dbReference type="FunFam" id="2.10.230.10:FF:000002">
    <property type="entry name" value="Molecular chaperone DnaJ"/>
    <property type="match status" value="1"/>
</dbReference>
<dbReference type="InterPro" id="IPR036410">
    <property type="entry name" value="HSP_DnaJ_Cys-rich_dom_sf"/>
</dbReference>
<dbReference type="Pfam" id="PF00226">
    <property type="entry name" value="DnaJ"/>
    <property type="match status" value="1"/>
</dbReference>
<dbReference type="Proteomes" id="UP000262583">
    <property type="component" value="Chromosome"/>
</dbReference>
<comment type="subunit">
    <text evidence="2 14">Homodimer.</text>
</comment>
<dbReference type="GO" id="GO:0005524">
    <property type="term" value="F:ATP binding"/>
    <property type="evidence" value="ECO:0007669"/>
    <property type="project" value="InterPro"/>
</dbReference>
<evidence type="ECO:0000256" key="13">
    <source>
        <dbReference type="ARBA" id="ARBA00067609"/>
    </source>
</evidence>
<feature type="binding site" evidence="14">
    <location>
        <position position="187"/>
    </location>
    <ligand>
        <name>Zn(2+)</name>
        <dbReference type="ChEBI" id="CHEBI:29105"/>
        <label>2</label>
    </ligand>
</feature>
<dbReference type="GO" id="GO:0031072">
    <property type="term" value="F:heat shock protein binding"/>
    <property type="evidence" value="ECO:0007669"/>
    <property type="project" value="InterPro"/>
</dbReference>
<evidence type="ECO:0000256" key="14">
    <source>
        <dbReference type="HAMAP-Rule" id="MF_01152"/>
    </source>
</evidence>
<dbReference type="SUPFAM" id="SSF46565">
    <property type="entry name" value="Chaperone J-domain"/>
    <property type="match status" value="1"/>
</dbReference>
<dbReference type="Gene3D" id="2.60.260.20">
    <property type="entry name" value="Urease metallochaperone UreE, N-terminal domain"/>
    <property type="match status" value="2"/>
</dbReference>
<evidence type="ECO:0000256" key="5">
    <source>
        <dbReference type="ARBA" id="ARBA00022723"/>
    </source>
</evidence>
<dbReference type="Pfam" id="PF01556">
    <property type="entry name" value="DnaJ_C"/>
    <property type="match status" value="1"/>
</dbReference>
<organism evidence="18 19">
    <name type="scientific">Sumerlaea chitinivorans</name>
    <dbReference type="NCBI Taxonomy" id="2250252"/>
    <lineage>
        <taxon>Bacteria</taxon>
        <taxon>Candidatus Sumerlaeota</taxon>
        <taxon>Candidatus Sumerlaeia</taxon>
        <taxon>Candidatus Sumerlaeales</taxon>
        <taxon>Candidatus Sumerlaeaceae</taxon>
        <taxon>Candidatus Sumerlaea</taxon>
    </lineage>
</organism>
<dbReference type="InterPro" id="IPR002939">
    <property type="entry name" value="DnaJ_C"/>
</dbReference>
<evidence type="ECO:0000256" key="1">
    <source>
        <dbReference type="ARBA" id="ARBA00004496"/>
    </source>
</evidence>
<dbReference type="InterPro" id="IPR001305">
    <property type="entry name" value="HSP_DnaJ_Cys-rich_dom"/>
</dbReference>
<dbReference type="PROSITE" id="PS51188">
    <property type="entry name" value="ZF_CR"/>
    <property type="match status" value="1"/>
</dbReference>
<dbReference type="InterPro" id="IPR018253">
    <property type="entry name" value="DnaJ_domain_CS"/>
</dbReference>
<dbReference type="EMBL" id="CP030759">
    <property type="protein sequence ID" value="AXA35269.1"/>
    <property type="molecule type" value="Genomic_DNA"/>
</dbReference>
<dbReference type="HAMAP" id="MF_01152">
    <property type="entry name" value="DnaJ"/>
    <property type="match status" value="1"/>
</dbReference>
<evidence type="ECO:0000256" key="8">
    <source>
        <dbReference type="ARBA" id="ARBA00022833"/>
    </source>
</evidence>
<dbReference type="FunFam" id="1.10.287.110:FF:000034">
    <property type="entry name" value="Chaperone protein DnaJ"/>
    <property type="match status" value="1"/>
</dbReference>
<evidence type="ECO:0000256" key="7">
    <source>
        <dbReference type="ARBA" id="ARBA00022771"/>
    </source>
</evidence>
<evidence type="ECO:0000256" key="15">
    <source>
        <dbReference type="PROSITE-ProRule" id="PRU00546"/>
    </source>
</evidence>
<dbReference type="AlphaFoldDB" id="A0A2Z4Y2S7"/>
<feature type="domain" description="J" evidence="16">
    <location>
        <begin position="4"/>
        <end position="69"/>
    </location>
</feature>
<feature type="domain" description="CR-type" evidence="17">
    <location>
        <begin position="157"/>
        <end position="235"/>
    </location>
</feature>
<dbReference type="Gene3D" id="1.10.287.110">
    <property type="entry name" value="DnaJ domain"/>
    <property type="match status" value="1"/>
</dbReference>
<comment type="domain">
    <text evidence="14">The J domain is necessary and sufficient to stimulate DnaK ATPase activity. Zinc center 1 plays an important role in the autonomous, DnaK-independent chaperone activity of DnaJ. Zinc center 2 is essential for interaction with DnaK and for DnaJ activity.</text>
</comment>
<keyword evidence="4 14" id="KW-0235">DNA replication</keyword>
<feature type="repeat" description="CXXCXGXG motif" evidence="14">
    <location>
        <begin position="187"/>
        <end position="194"/>
    </location>
</feature>
<evidence type="ECO:0000256" key="4">
    <source>
        <dbReference type="ARBA" id="ARBA00022705"/>
    </source>
</evidence>
<feature type="binding site" evidence="14">
    <location>
        <position position="190"/>
    </location>
    <ligand>
        <name>Zn(2+)</name>
        <dbReference type="ChEBI" id="CHEBI:29105"/>
        <label>2</label>
    </ligand>
</feature>